<dbReference type="InterPro" id="IPR050216">
    <property type="entry name" value="LRR_domain-containing"/>
</dbReference>
<dbReference type="AlphaFoldDB" id="A0AA47P9N4"/>
<dbReference type="PANTHER" id="PTHR48051">
    <property type="match status" value="1"/>
</dbReference>
<organism evidence="3 4">
    <name type="scientific">Merluccius polli</name>
    <name type="common">Benguela hake</name>
    <name type="synonym">Merluccius cadenati</name>
    <dbReference type="NCBI Taxonomy" id="89951"/>
    <lineage>
        <taxon>Eukaryota</taxon>
        <taxon>Metazoa</taxon>
        <taxon>Chordata</taxon>
        <taxon>Craniata</taxon>
        <taxon>Vertebrata</taxon>
        <taxon>Euteleostomi</taxon>
        <taxon>Actinopterygii</taxon>
        <taxon>Neopterygii</taxon>
        <taxon>Teleostei</taxon>
        <taxon>Neoteleostei</taxon>
        <taxon>Acanthomorphata</taxon>
        <taxon>Zeiogadaria</taxon>
        <taxon>Gadariae</taxon>
        <taxon>Gadiformes</taxon>
        <taxon>Gadoidei</taxon>
        <taxon>Merlucciidae</taxon>
        <taxon>Merluccius</taxon>
    </lineage>
</organism>
<keyword evidence="2" id="KW-0677">Repeat</keyword>
<gene>
    <name evidence="3" type="primary">LRRC18</name>
    <name evidence="3" type="ORF">N1851_006080</name>
</gene>
<dbReference type="InterPro" id="IPR003591">
    <property type="entry name" value="Leu-rich_rpt_typical-subtyp"/>
</dbReference>
<keyword evidence="1" id="KW-0433">Leucine-rich repeat</keyword>
<sequence>MAKGKKKKSGGGSEPKGKKVTLAMARNCVKLTVDGKRRLDLSNQGMASVPKSLLGLCDVEELDLSRNLLKKLPDFIDKFVNLRFLDVHSNYLEYIPQSIGRLQNLLTLNLCNNRLTSGALPSELGLLAKLHKLNLGLNRLDSVPRSLAGLKELRVVGLFDNRLTAYPDCLRPLKKLEKVNLESNPFPPEVPAGDPEGGVRRAEGLYLVDGEACLCGGCLDKCRSRRRKVEQRVEVKPRRNIAGLLTPNSVAQVDQQTWR</sequence>
<dbReference type="SMART" id="SM00369">
    <property type="entry name" value="LRR_TYP"/>
    <property type="match status" value="5"/>
</dbReference>
<dbReference type="Pfam" id="PF13855">
    <property type="entry name" value="LRR_8"/>
    <property type="match status" value="1"/>
</dbReference>
<dbReference type="GO" id="GO:0005737">
    <property type="term" value="C:cytoplasm"/>
    <property type="evidence" value="ECO:0007669"/>
    <property type="project" value="TreeGrafter"/>
</dbReference>
<name>A0AA47P9N4_MERPO</name>
<dbReference type="Gene3D" id="3.80.10.10">
    <property type="entry name" value="Ribonuclease Inhibitor"/>
    <property type="match status" value="1"/>
</dbReference>
<evidence type="ECO:0000256" key="2">
    <source>
        <dbReference type="ARBA" id="ARBA00022737"/>
    </source>
</evidence>
<evidence type="ECO:0000313" key="3">
    <source>
        <dbReference type="EMBL" id="KAK0152403.1"/>
    </source>
</evidence>
<reference evidence="3" key="1">
    <citation type="journal article" date="2023" name="Front. Mar. Sci.">
        <title>A new Merluccius polli reference genome to investigate the effects of global change in West African waters.</title>
        <authorList>
            <person name="Mateo J.L."/>
            <person name="Blanco-Fernandez C."/>
            <person name="Garcia-Vazquez E."/>
            <person name="Machado-Schiaffino G."/>
        </authorList>
    </citation>
    <scope>NUCLEOTIDE SEQUENCE</scope>
    <source>
        <strain evidence="3">C29</strain>
        <tissue evidence="3">Fin</tissue>
    </source>
</reference>
<dbReference type="PANTHER" id="PTHR48051:SF42">
    <property type="entry name" value="LEUCINE-RICH REPEAT-CONTAINING PROTEIN 18-LIKE"/>
    <property type="match status" value="1"/>
</dbReference>
<dbReference type="SUPFAM" id="SSF52058">
    <property type="entry name" value="L domain-like"/>
    <property type="match status" value="1"/>
</dbReference>
<proteinExistence type="predicted"/>
<dbReference type="Pfam" id="PF00560">
    <property type="entry name" value="LRR_1"/>
    <property type="match status" value="2"/>
</dbReference>
<protein>
    <submittedName>
        <fullName evidence="3">Leucine-rich repeat-containing protein 18</fullName>
    </submittedName>
</protein>
<dbReference type="Proteomes" id="UP001174136">
    <property type="component" value="Unassembled WGS sequence"/>
</dbReference>
<dbReference type="InterPro" id="IPR032675">
    <property type="entry name" value="LRR_dom_sf"/>
</dbReference>
<accession>A0AA47P9N4</accession>
<evidence type="ECO:0000313" key="4">
    <source>
        <dbReference type="Proteomes" id="UP001174136"/>
    </source>
</evidence>
<evidence type="ECO:0000256" key="1">
    <source>
        <dbReference type="ARBA" id="ARBA00022614"/>
    </source>
</evidence>
<dbReference type="EMBL" id="JAOPHQ010001036">
    <property type="protein sequence ID" value="KAK0152403.1"/>
    <property type="molecule type" value="Genomic_DNA"/>
</dbReference>
<dbReference type="InterPro" id="IPR001611">
    <property type="entry name" value="Leu-rich_rpt"/>
</dbReference>
<keyword evidence="4" id="KW-1185">Reference proteome</keyword>
<comment type="caution">
    <text evidence="3">The sequence shown here is derived from an EMBL/GenBank/DDBJ whole genome shotgun (WGS) entry which is preliminary data.</text>
</comment>